<accession>A0A822YEP6</accession>
<dbReference type="PANTHER" id="PTHR37610:SF97">
    <property type="entry name" value="RETROTRANSPOSON GAG DOMAIN-CONTAINING PROTEIN"/>
    <property type="match status" value="1"/>
</dbReference>
<dbReference type="Proteomes" id="UP000607653">
    <property type="component" value="Unassembled WGS sequence"/>
</dbReference>
<dbReference type="EMBL" id="DUZY01000002">
    <property type="protein sequence ID" value="DAD27988.1"/>
    <property type="molecule type" value="Genomic_DNA"/>
</dbReference>
<evidence type="ECO:0000259" key="1">
    <source>
        <dbReference type="Pfam" id="PF14244"/>
    </source>
</evidence>
<organism evidence="2 3">
    <name type="scientific">Nelumbo nucifera</name>
    <name type="common">Sacred lotus</name>
    <dbReference type="NCBI Taxonomy" id="4432"/>
    <lineage>
        <taxon>Eukaryota</taxon>
        <taxon>Viridiplantae</taxon>
        <taxon>Streptophyta</taxon>
        <taxon>Embryophyta</taxon>
        <taxon>Tracheophyta</taxon>
        <taxon>Spermatophyta</taxon>
        <taxon>Magnoliopsida</taxon>
        <taxon>Proteales</taxon>
        <taxon>Nelumbonaceae</taxon>
        <taxon>Nelumbo</taxon>
    </lineage>
</organism>
<name>A0A822YEP6_NELNU</name>
<keyword evidence="3" id="KW-1185">Reference proteome</keyword>
<proteinExistence type="predicted"/>
<dbReference type="AlphaFoldDB" id="A0A822YEP6"/>
<reference evidence="2 3" key="1">
    <citation type="journal article" date="2020" name="Mol. Biol. Evol.">
        <title>Distinct Expression and Methylation Patterns for Genes with Different Fates following a Single Whole-Genome Duplication in Flowering Plants.</title>
        <authorList>
            <person name="Shi T."/>
            <person name="Rahmani R.S."/>
            <person name="Gugger P.F."/>
            <person name="Wang M."/>
            <person name="Li H."/>
            <person name="Zhang Y."/>
            <person name="Li Z."/>
            <person name="Wang Q."/>
            <person name="Van de Peer Y."/>
            <person name="Marchal K."/>
            <person name="Chen J."/>
        </authorList>
    </citation>
    <scope>NUCLEOTIDE SEQUENCE [LARGE SCALE GENOMIC DNA]</scope>
    <source>
        <tissue evidence="2">Leaf</tissue>
    </source>
</reference>
<feature type="domain" description="Retrotransposon Copia-like N-terminal" evidence="1">
    <location>
        <begin position="1"/>
        <end position="22"/>
    </location>
</feature>
<dbReference type="Pfam" id="PF14244">
    <property type="entry name" value="Retrotran_gag_3"/>
    <property type="match status" value="1"/>
</dbReference>
<dbReference type="InterPro" id="IPR029472">
    <property type="entry name" value="Copia-like_N"/>
</dbReference>
<evidence type="ECO:0000313" key="2">
    <source>
        <dbReference type="EMBL" id="DAD27988.1"/>
    </source>
</evidence>
<evidence type="ECO:0000313" key="3">
    <source>
        <dbReference type="Proteomes" id="UP000607653"/>
    </source>
</evidence>
<dbReference type="PANTHER" id="PTHR37610">
    <property type="entry name" value="CCHC-TYPE DOMAIN-CONTAINING PROTEIN"/>
    <property type="match status" value="1"/>
</dbReference>
<protein>
    <recommendedName>
        <fullName evidence="1">Retrotransposon Copia-like N-terminal domain-containing protein</fullName>
    </recommendedName>
</protein>
<comment type="caution">
    <text evidence="2">The sequence shown here is derived from an EMBL/GenBank/DDBJ whole genome shotgun (WGS) entry which is preliminary data.</text>
</comment>
<gene>
    <name evidence="2" type="ORF">HUJ06_029456</name>
</gene>
<sequence>MTMALSAKNKMGFVDSSITKPASIDPLLPSWVRVNNMVLSWILNSLHKDLAPNVLYAESASVVWKDLRERFSISNGPRIYKLLRAIATHHQHSLSVATYYNALKCY</sequence>